<dbReference type="Proteomes" id="UP001381693">
    <property type="component" value="Unassembled WGS sequence"/>
</dbReference>
<gene>
    <name evidence="3" type="ORF">SK128_016318</name>
</gene>
<dbReference type="AlphaFoldDB" id="A0AAN8WS81"/>
<reference evidence="3 4" key="1">
    <citation type="submission" date="2023-11" db="EMBL/GenBank/DDBJ databases">
        <title>Halocaridina rubra genome assembly.</title>
        <authorList>
            <person name="Smith C."/>
        </authorList>
    </citation>
    <scope>NUCLEOTIDE SEQUENCE [LARGE SCALE GENOMIC DNA]</scope>
    <source>
        <strain evidence="3">EP-1</strain>
        <tissue evidence="3">Whole</tissue>
    </source>
</reference>
<feature type="non-terminal residue" evidence="3">
    <location>
        <position position="1"/>
    </location>
</feature>
<feature type="signal peptide" evidence="2">
    <location>
        <begin position="1"/>
        <end position="23"/>
    </location>
</feature>
<feature type="chain" id="PRO_5042814002" evidence="2">
    <location>
        <begin position="24"/>
        <end position="98"/>
    </location>
</feature>
<keyword evidence="4" id="KW-1185">Reference proteome</keyword>
<sequence>RLGRCRLVIHLSYVLWFSGQVFTDGNFSDHNLLNDQGFDDYLSDSGGWFPIQMEKAMQSWGKLADNNVAKRVKRLAQTTSTSSTQLTTTETTTMKTTT</sequence>
<evidence type="ECO:0000313" key="4">
    <source>
        <dbReference type="Proteomes" id="UP001381693"/>
    </source>
</evidence>
<feature type="region of interest" description="Disordered" evidence="1">
    <location>
        <begin position="76"/>
        <end position="98"/>
    </location>
</feature>
<proteinExistence type="predicted"/>
<accession>A0AAN8WS81</accession>
<evidence type="ECO:0000256" key="2">
    <source>
        <dbReference type="SAM" id="SignalP"/>
    </source>
</evidence>
<name>A0AAN8WS81_HALRR</name>
<comment type="caution">
    <text evidence="3">The sequence shown here is derived from an EMBL/GenBank/DDBJ whole genome shotgun (WGS) entry which is preliminary data.</text>
</comment>
<protein>
    <submittedName>
        <fullName evidence="3">Uncharacterized protein</fullName>
    </submittedName>
</protein>
<keyword evidence="2" id="KW-0732">Signal</keyword>
<evidence type="ECO:0000313" key="3">
    <source>
        <dbReference type="EMBL" id="KAK7066494.1"/>
    </source>
</evidence>
<organism evidence="3 4">
    <name type="scientific">Halocaridina rubra</name>
    <name type="common">Hawaiian red shrimp</name>
    <dbReference type="NCBI Taxonomy" id="373956"/>
    <lineage>
        <taxon>Eukaryota</taxon>
        <taxon>Metazoa</taxon>
        <taxon>Ecdysozoa</taxon>
        <taxon>Arthropoda</taxon>
        <taxon>Crustacea</taxon>
        <taxon>Multicrustacea</taxon>
        <taxon>Malacostraca</taxon>
        <taxon>Eumalacostraca</taxon>
        <taxon>Eucarida</taxon>
        <taxon>Decapoda</taxon>
        <taxon>Pleocyemata</taxon>
        <taxon>Caridea</taxon>
        <taxon>Atyoidea</taxon>
        <taxon>Atyidae</taxon>
        <taxon>Halocaridina</taxon>
    </lineage>
</organism>
<dbReference type="EMBL" id="JAXCGZ010019164">
    <property type="protein sequence ID" value="KAK7066494.1"/>
    <property type="molecule type" value="Genomic_DNA"/>
</dbReference>
<evidence type="ECO:0000256" key="1">
    <source>
        <dbReference type="SAM" id="MobiDB-lite"/>
    </source>
</evidence>
<feature type="non-terminal residue" evidence="3">
    <location>
        <position position="98"/>
    </location>
</feature>
<feature type="compositionally biased region" description="Low complexity" evidence="1">
    <location>
        <begin position="78"/>
        <end position="98"/>
    </location>
</feature>